<gene>
    <name evidence="4" type="ORF">NIES2119_29115</name>
</gene>
<dbReference type="AlphaFoldDB" id="A0A1U7I504"/>
<dbReference type="EMBL" id="MRCE01000052">
    <property type="protein sequence ID" value="OKH31271.1"/>
    <property type="molecule type" value="Genomic_DNA"/>
</dbReference>
<dbReference type="Proteomes" id="UP000185860">
    <property type="component" value="Unassembled WGS sequence"/>
</dbReference>
<organism evidence="4 5">
    <name type="scientific">[Phormidium ambiguum] IAM M-71</name>
    <dbReference type="NCBI Taxonomy" id="454136"/>
    <lineage>
        <taxon>Bacteria</taxon>
        <taxon>Bacillati</taxon>
        <taxon>Cyanobacteriota</taxon>
        <taxon>Cyanophyceae</taxon>
        <taxon>Oscillatoriophycideae</taxon>
        <taxon>Aerosakkonematales</taxon>
        <taxon>Aerosakkonemataceae</taxon>
        <taxon>Floridanema</taxon>
    </lineage>
</organism>
<dbReference type="PANTHER" id="PTHR35861:SF1">
    <property type="entry name" value="PHAGE TAIL SHEATH PROTEIN"/>
    <property type="match status" value="1"/>
</dbReference>
<dbReference type="Pfam" id="PF17482">
    <property type="entry name" value="Phage_sheath_1C"/>
    <property type="match status" value="1"/>
</dbReference>
<dbReference type="InterPro" id="IPR035089">
    <property type="entry name" value="Phage_sheath_subtilisin"/>
</dbReference>
<feature type="domain" description="Tail sheath protein C-terminal" evidence="3">
    <location>
        <begin position="260"/>
        <end position="363"/>
    </location>
</feature>
<name>A0A1U7I504_9CYAN</name>
<dbReference type="OrthoDB" id="9767864at2"/>
<evidence type="ECO:0000259" key="3">
    <source>
        <dbReference type="Pfam" id="PF17482"/>
    </source>
</evidence>
<accession>A0A1U7I504</accession>
<comment type="similarity">
    <text evidence="1">Belongs to the myoviridae tail sheath protein family.</text>
</comment>
<evidence type="ECO:0000259" key="2">
    <source>
        <dbReference type="Pfam" id="PF04984"/>
    </source>
</evidence>
<reference evidence="4 5" key="1">
    <citation type="submission" date="2016-11" db="EMBL/GenBank/DDBJ databases">
        <title>Draft Genome Sequences of Nine Cyanobacterial Strains from Diverse Habitats.</title>
        <authorList>
            <person name="Zhu T."/>
            <person name="Hou S."/>
            <person name="Lu X."/>
            <person name="Hess W.R."/>
        </authorList>
    </citation>
    <scope>NUCLEOTIDE SEQUENCE [LARGE SCALE GENOMIC DNA]</scope>
    <source>
        <strain evidence="4 5">IAM M-71</strain>
    </source>
</reference>
<dbReference type="Pfam" id="PF04984">
    <property type="entry name" value="Phage_sheath_1"/>
    <property type="match status" value="1"/>
</dbReference>
<proteinExistence type="inferred from homology"/>
<comment type="caution">
    <text evidence="4">The sequence shown here is derived from an EMBL/GenBank/DDBJ whole genome shotgun (WGS) entry which is preliminary data.</text>
</comment>
<evidence type="ECO:0000256" key="1">
    <source>
        <dbReference type="ARBA" id="ARBA00008005"/>
    </source>
</evidence>
<dbReference type="STRING" id="454136.NIES2119_29115"/>
<dbReference type="RefSeq" id="WP_073596983.1">
    <property type="nucleotide sequence ID" value="NZ_MRCE01000052.1"/>
</dbReference>
<sequence length="377" mass="41841">MLIPGVYKEDIFPASAPQLITGVPVFLGFAEKGLINTAQRFTLWPEFTAAFGQPLEDSYLYHAVEGFFGNGGTPCYVIRLQKDGISLKEALLQALKQLESIDEIDLICAPDIVGENLAKEQVQEMQGAILDHCDRMGDRFAILDSPSFTAGRQISAMQQYRQNLRSPNGALYFPWIKIENGSYIPPCGHIAGVYARCDAGVGVHQAPANQVLEGVLDLQIDLSEAEFATLYPENQVGGVNCLRAFRGRGIRIWGTRTLSDEPAWGYLNIRRLFLTVGRWIDRNLADVAFEPNDYKLWVRIERELTTYFLSLFQQGALKGNAPQEAFYVKCDAETNPPELRDIGKVVTEIGLAPAIPNEFIIVRLIHGTTGVVLTQST</sequence>
<dbReference type="PANTHER" id="PTHR35861">
    <property type="match status" value="1"/>
</dbReference>
<dbReference type="InterPro" id="IPR020287">
    <property type="entry name" value="Tail_sheath_C"/>
</dbReference>
<dbReference type="Gene3D" id="3.40.50.11780">
    <property type="match status" value="1"/>
</dbReference>
<dbReference type="InterPro" id="IPR052042">
    <property type="entry name" value="Tail_sheath_structural"/>
</dbReference>
<feature type="domain" description="Tail sheath protein subtilisin-like" evidence="2">
    <location>
        <begin position="90"/>
        <end position="258"/>
    </location>
</feature>
<evidence type="ECO:0000313" key="4">
    <source>
        <dbReference type="EMBL" id="OKH31271.1"/>
    </source>
</evidence>
<protein>
    <submittedName>
        <fullName evidence="4">Phage tail protein</fullName>
    </submittedName>
</protein>
<evidence type="ECO:0000313" key="5">
    <source>
        <dbReference type="Proteomes" id="UP000185860"/>
    </source>
</evidence>